<feature type="region of interest" description="Disordered" evidence="1">
    <location>
        <begin position="229"/>
        <end position="355"/>
    </location>
</feature>
<dbReference type="EMBL" id="UFQQ01000012">
    <property type="protein sequence ID" value="SSW91534.1"/>
    <property type="molecule type" value="Genomic_DNA"/>
</dbReference>
<keyword evidence="2" id="KW-1133">Transmembrane helix</keyword>
<feature type="compositionally biased region" description="Low complexity" evidence="1">
    <location>
        <begin position="229"/>
        <end position="245"/>
    </location>
</feature>
<evidence type="ECO:0000313" key="4">
    <source>
        <dbReference type="EMBL" id="SSW91534.1"/>
    </source>
</evidence>
<evidence type="ECO:0000256" key="2">
    <source>
        <dbReference type="SAM" id="Phobius"/>
    </source>
</evidence>
<gene>
    <name evidence="3" type="ORF">BJ125_112116</name>
    <name evidence="4" type="ORF">SAMN05892882_112116</name>
</gene>
<keyword evidence="2" id="KW-0812">Transmembrane</keyword>
<name>A0A336JV34_9BRAD</name>
<keyword evidence="2" id="KW-0472">Membrane</keyword>
<accession>A0A336JV34</accession>
<evidence type="ECO:0000256" key="1">
    <source>
        <dbReference type="SAM" id="MobiDB-lite"/>
    </source>
</evidence>
<reference evidence="4 5" key="1">
    <citation type="submission" date="2017-08" db="EMBL/GenBank/DDBJ databases">
        <authorList>
            <person name="de Groot N.N."/>
        </authorList>
    </citation>
    <scope>NUCLEOTIDE SEQUENCE [LARGE SCALE GENOMIC DNA]</scope>
    <source>
        <strain evidence="4 5">JA575</strain>
    </source>
</reference>
<keyword evidence="6" id="KW-1185">Reference proteome</keyword>
<proteinExistence type="predicted"/>
<evidence type="ECO:0000313" key="5">
    <source>
        <dbReference type="Proteomes" id="UP000252631"/>
    </source>
</evidence>
<feature type="compositionally biased region" description="Low complexity" evidence="1">
    <location>
        <begin position="275"/>
        <end position="316"/>
    </location>
</feature>
<dbReference type="Proteomes" id="UP000252631">
    <property type="component" value="Unassembled WGS sequence"/>
</dbReference>
<dbReference type="RefSeq" id="WP_114358560.1">
    <property type="nucleotide sequence ID" value="NZ_QRDT01000012.1"/>
</dbReference>
<dbReference type="AlphaFoldDB" id="A0A336JV34"/>
<feature type="transmembrane region" description="Helical" evidence="2">
    <location>
        <begin position="20"/>
        <end position="40"/>
    </location>
</feature>
<feature type="compositionally biased region" description="Pro residues" evidence="1">
    <location>
        <begin position="325"/>
        <end position="341"/>
    </location>
</feature>
<organism evidence="4 5">
    <name type="scientific">Rhodopseudomonas pentothenatexigens</name>
    <dbReference type="NCBI Taxonomy" id="999699"/>
    <lineage>
        <taxon>Bacteria</taxon>
        <taxon>Pseudomonadati</taxon>
        <taxon>Pseudomonadota</taxon>
        <taxon>Alphaproteobacteria</taxon>
        <taxon>Hyphomicrobiales</taxon>
        <taxon>Nitrobacteraceae</taxon>
        <taxon>Rhodopseudomonas</taxon>
    </lineage>
</organism>
<sequence length="355" mass="35666">MDWAAWSASLDRILHSPNFSMWATVAVAAFVALLVMITLLRADKSVANGALVVITLGAIGLAGYIVFRTPSTTVTGATMVALDGSGPTAKAMPALACVDDLAGDLVLSACEKALFSSPETVAAAVSYAAAQLGRLTALGDVAAADKRMTPQLARLRRAVERDRYGLIAYVLASQDRCQTSDCPAFRSLTDTTRIVANMGDHLYETTLTRYAPSWGMPTAASAATATTSTAVVPGPAPTPGLAGVTEAPSGKPTDIDFPTSASIPPVSIMTPEPGPAGAAPAKPAAAAGHGAAANAKAAPSAPAKRPPAAAQASANHNGGGAAAANPPPAKRPPAPPRPKPAAPVQLAPEAANSDN</sequence>
<reference evidence="3 6" key="2">
    <citation type="submission" date="2018-07" db="EMBL/GenBank/DDBJ databases">
        <title>Genomic Encyclopedia of Archaeal and Bacterial Type Strains, Phase II (KMG-II): from individual species to whole genera.</title>
        <authorList>
            <person name="Goeker M."/>
        </authorList>
    </citation>
    <scope>NUCLEOTIDE SEQUENCE [LARGE SCALE GENOMIC DNA]</scope>
    <source>
        <strain evidence="3 6">JA575</strain>
    </source>
</reference>
<dbReference type="Proteomes" id="UP000256343">
    <property type="component" value="Unassembled WGS sequence"/>
</dbReference>
<dbReference type="EMBL" id="QRDT01000012">
    <property type="protein sequence ID" value="RED32639.1"/>
    <property type="molecule type" value="Genomic_DNA"/>
</dbReference>
<evidence type="ECO:0000313" key="6">
    <source>
        <dbReference type="Proteomes" id="UP000256343"/>
    </source>
</evidence>
<protein>
    <submittedName>
        <fullName evidence="4">Uncharacterized protein</fullName>
    </submittedName>
</protein>
<feature type="transmembrane region" description="Helical" evidence="2">
    <location>
        <begin position="47"/>
        <end position="67"/>
    </location>
</feature>
<dbReference type="OrthoDB" id="8264807at2"/>
<evidence type="ECO:0000313" key="3">
    <source>
        <dbReference type="EMBL" id="RED32639.1"/>
    </source>
</evidence>